<reference evidence="3" key="1">
    <citation type="submission" date="2017-07" db="EMBL/GenBank/DDBJ databases">
        <authorList>
            <person name="Boucher Y."/>
            <person name="Orata F.D."/>
        </authorList>
    </citation>
    <scope>NUCLEOTIDE SEQUENCE [LARGE SCALE GENOMIC DNA]</scope>
    <source>
        <strain evidence="3">OYP9E10</strain>
    </source>
</reference>
<evidence type="ECO:0000313" key="3">
    <source>
        <dbReference type="Proteomes" id="UP000216173"/>
    </source>
</evidence>
<evidence type="ECO:0000313" key="2">
    <source>
        <dbReference type="EMBL" id="PAR19237.1"/>
    </source>
</evidence>
<dbReference type="RefSeq" id="WP_055045097.1">
    <property type="nucleotide sequence ID" value="NZ_LBGR01000056.1"/>
</dbReference>
<name>A0A271VMR9_VIBMT</name>
<comment type="caution">
    <text evidence="2">The sequence shown here is derived from an EMBL/GenBank/DDBJ whole genome shotgun (WGS) entry which is preliminary data.</text>
</comment>
<gene>
    <name evidence="2" type="ORF">CGU03_17480</name>
</gene>
<proteinExistence type="predicted"/>
<keyword evidence="1" id="KW-1133">Transmembrane helix</keyword>
<dbReference type="Proteomes" id="UP000216173">
    <property type="component" value="Unassembled WGS sequence"/>
</dbReference>
<dbReference type="InterPro" id="IPR048118">
    <property type="entry name" value="KwaA"/>
</dbReference>
<keyword evidence="1" id="KW-0472">Membrane</keyword>
<dbReference type="AlphaFoldDB" id="A0A271VMR9"/>
<protein>
    <submittedName>
        <fullName evidence="2">Uncharacterized protein</fullName>
    </submittedName>
</protein>
<sequence>MVDSKFKVKLYILSLALLFLIVFVMTVKLPQMDASVCKDGCELSVSAWFYKDYIIELAKSNVLPILMLLLLLISWFIKHEFEHLLDGGAEQVIRVVQIENQDYEHLTFLATYIIPFFGFTFDDPRRLIAYFILLVLIGMMFIKTDKYFANPSLAILGFKLYKATLANSNGIYESVILISRDVIIKDSVVKYKLISNGVFFVKNK</sequence>
<feature type="transmembrane region" description="Helical" evidence="1">
    <location>
        <begin position="53"/>
        <end position="77"/>
    </location>
</feature>
<evidence type="ECO:0000256" key="1">
    <source>
        <dbReference type="SAM" id="Phobius"/>
    </source>
</evidence>
<dbReference type="NCBIfam" id="NF041622">
    <property type="entry name" value="KwaA"/>
    <property type="match status" value="1"/>
</dbReference>
<organism evidence="2 3">
    <name type="scientific">Vibrio metoecus</name>
    <dbReference type="NCBI Taxonomy" id="1481663"/>
    <lineage>
        <taxon>Bacteria</taxon>
        <taxon>Pseudomonadati</taxon>
        <taxon>Pseudomonadota</taxon>
        <taxon>Gammaproteobacteria</taxon>
        <taxon>Vibrionales</taxon>
        <taxon>Vibrionaceae</taxon>
        <taxon>Vibrio</taxon>
    </lineage>
</organism>
<keyword evidence="1" id="KW-0812">Transmembrane</keyword>
<accession>A0A271VMR9</accession>
<feature type="transmembrane region" description="Helical" evidence="1">
    <location>
        <begin position="12"/>
        <end position="29"/>
    </location>
</feature>
<dbReference type="EMBL" id="NMSH01000057">
    <property type="protein sequence ID" value="PAR19237.1"/>
    <property type="molecule type" value="Genomic_DNA"/>
</dbReference>
<feature type="transmembrane region" description="Helical" evidence="1">
    <location>
        <begin position="127"/>
        <end position="142"/>
    </location>
</feature>